<dbReference type="PANTHER" id="PTHR33164">
    <property type="entry name" value="TRANSCRIPTIONAL REGULATOR, MARR FAMILY"/>
    <property type="match status" value="1"/>
</dbReference>
<keyword evidence="3" id="KW-1185">Reference proteome</keyword>
<name>A0A7Z0RWE2_9GAMM</name>
<reference evidence="2 3" key="1">
    <citation type="journal article" date="2015" name="Int. J. Syst. Evol. Microbiol.">
        <title>Halomonas salicampi sp. nov., a halotolerant and alkalitolerant bacterium isolated from a saltern soil.</title>
        <authorList>
            <person name="Lee J.C."/>
            <person name="Kim Y.S."/>
            <person name="Yun B.S."/>
            <person name="Whang K.S."/>
        </authorList>
    </citation>
    <scope>NUCLEOTIDE SEQUENCE [LARGE SCALE GENOMIC DNA]</scope>
    <source>
        <strain evidence="2 3">BH103</strain>
    </source>
</reference>
<dbReference type="Pfam" id="PF12802">
    <property type="entry name" value="MarR_2"/>
    <property type="match status" value="1"/>
</dbReference>
<dbReference type="SUPFAM" id="SSF46785">
    <property type="entry name" value="Winged helix' DNA-binding domain"/>
    <property type="match status" value="1"/>
</dbReference>
<dbReference type="Gene3D" id="1.10.10.10">
    <property type="entry name" value="Winged helix-like DNA-binding domain superfamily/Winged helix DNA-binding domain"/>
    <property type="match status" value="1"/>
</dbReference>
<evidence type="ECO:0000313" key="3">
    <source>
        <dbReference type="Proteomes" id="UP000586119"/>
    </source>
</evidence>
<feature type="domain" description="HTH marR-type" evidence="1">
    <location>
        <begin position="7"/>
        <end position="135"/>
    </location>
</feature>
<dbReference type="PROSITE" id="PS50995">
    <property type="entry name" value="HTH_MARR_2"/>
    <property type="match status" value="1"/>
</dbReference>
<dbReference type="InterPro" id="IPR000835">
    <property type="entry name" value="HTH_MarR-typ"/>
</dbReference>
<dbReference type="InterPro" id="IPR036390">
    <property type="entry name" value="WH_DNA-bd_sf"/>
</dbReference>
<comment type="caution">
    <text evidence="2">The sequence shown here is derived from an EMBL/GenBank/DDBJ whole genome shotgun (WGS) entry which is preliminary data.</text>
</comment>
<dbReference type="EMBL" id="JACCDF010000024">
    <property type="protein sequence ID" value="NYS62559.1"/>
    <property type="molecule type" value="Genomic_DNA"/>
</dbReference>
<evidence type="ECO:0000259" key="1">
    <source>
        <dbReference type="PROSITE" id="PS50995"/>
    </source>
</evidence>
<protein>
    <submittedName>
        <fullName evidence="2">MarR family transcriptional regulator</fullName>
    </submittedName>
</protein>
<proteinExistence type="predicted"/>
<dbReference type="RefSeq" id="WP_179931815.1">
    <property type="nucleotide sequence ID" value="NZ_JACCDF010000024.1"/>
</dbReference>
<dbReference type="SMART" id="SM00347">
    <property type="entry name" value="HTH_MARR"/>
    <property type="match status" value="1"/>
</dbReference>
<organism evidence="2 3">
    <name type="scientific">Vreelandella salicampi</name>
    <dbReference type="NCBI Taxonomy" id="1449798"/>
    <lineage>
        <taxon>Bacteria</taxon>
        <taxon>Pseudomonadati</taxon>
        <taxon>Pseudomonadota</taxon>
        <taxon>Gammaproteobacteria</taxon>
        <taxon>Oceanospirillales</taxon>
        <taxon>Halomonadaceae</taxon>
        <taxon>Vreelandella</taxon>
    </lineage>
</organism>
<gene>
    <name evidence="2" type="ORF">HZS81_17540</name>
</gene>
<dbReference type="InterPro" id="IPR036388">
    <property type="entry name" value="WH-like_DNA-bd_sf"/>
</dbReference>
<dbReference type="PANTHER" id="PTHR33164:SF43">
    <property type="entry name" value="HTH-TYPE TRANSCRIPTIONAL REPRESSOR YETL"/>
    <property type="match status" value="1"/>
</dbReference>
<dbReference type="GO" id="GO:0003700">
    <property type="term" value="F:DNA-binding transcription factor activity"/>
    <property type="evidence" value="ECO:0007669"/>
    <property type="project" value="InterPro"/>
</dbReference>
<evidence type="ECO:0000313" key="2">
    <source>
        <dbReference type="EMBL" id="NYS62559.1"/>
    </source>
</evidence>
<dbReference type="GO" id="GO:0006950">
    <property type="term" value="P:response to stress"/>
    <property type="evidence" value="ECO:0007669"/>
    <property type="project" value="TreeGrafter"/>
</dbReference>
<dbReference type="AlphaFoldDB" id="A0A7Z0RWE2"/>
<dbReference type="InterPro" id="IPR039422">
    <property type="entry name" value="MarR/SlyA-like"/>
</dbReference>
<sequence>MQTTSLHKQDFQQLSQFRYQLRCFLRHSEDICRRHELTSLQYQLLLHLRGFEGRKWATVGELAERLQAKHHGTVALIDRCEQMRLVERRQGREDRRQIEIHLLAEGARRVERIAKAHQPELRHLQEEISFPSWEK</sequence>
<accession>A0A7Z0RWE2</accession>
<dbReference type="Proteomes" id="UP000586119">
    <property type="component" value="Unassembled WGS sequence"/>
</dbReference>